<dbReference type="AlphaFoldDB" id="A0A090YV42"/>
<dbReference type="GeneID" id="77007764"/>
<evidence type="ECO:0000256" key="1">
    <source>
        <dbReference type="SAM" id="MobiDB-lite"/>
    </source>
</evidence>
<accession>A0A090YV42</accession>
<dbReference type="Gene3D" id="1.10.3100.20">
    <property type="entry name" value="Protein of unknown function DUF269"/>
    <property type="match status" value="1"/>
</dbReference>
<protein>
    <recommendedName>
        <fullName evidence="4">DUF269 domain-containing protein</fullName>
    </recommendedName>
</protein>
<gene>
    <name evidence="2" type="ORF">DJ90_2118</name>
</gene>
<dbReference type="STRING" id="44252.DJ90_2118"/>
<dbReference type="HOGENOM" id="CLU_123856_0_0_9"/>
<dbReference type="Proteomes" id="UP000029278">
    <property type="component" value="Unassembled WGS sequence"/>
</dbReference>
<dbReference type="EMBL" id="JMQA01000041">
    <property type="protein sequence ID" value="KFM95970.1"/>
    <property type="molecule type" value="Genomic_DNA"/>
</dbReference>
<evidence type="ECO:0000313" key="3">
    <source>
        <dbReference type="Proteomes" id="UP000029278"/>
    </source>
</evidence>
<dbReference type="OrthoDB" id="9808545at2"/>
<organism evidence="2 3">
    <name type="scientific">Paenibacillus macerans</name>
    <name type="common">Bacillus macerans</name>
    <dbReference type="NCBI Taxonomy" id="44252"/>
    <lineage>
        <taxon>Bacteria</taxon>
        <taxon>Bacillati</taxon>
        <taxon>Bacillota</taxon>
        <taxon>Bacilli</taxon>
        <taxon>Bacillales</taxon>
        <taxon>Paenibacillaceae</taxon>
        <taxon>Paenibacillus</taxon>
    </lineage>
</organism>
<dbReference type="InterPro" id="IPR004952">
    <property type="entry name" value="NifX-assoc_nitrogen_fix"/>
</dbReference>
<reference evidence="2 3" key="1">
    <citation type="submission" date="2014-04" db="EMBL/GenBank/DDBJ databases">
        <authorList>
            <person name="Bishop-Lilly K.A."/>
            <person name="Broomall S.M."/>
            <person name="Chain P.S."/>
            <person name="Chertkov O."/>
            <person name="Coyne S.R."/>
            <person name="Daligault H.E."/>
            <person name="Davenport K.W."/>
            <person name="Erkkila T."/>
            <person name="Frey K.G."/>
            <person name="Gibbons H.S."/>
            <person name="Gu W."/>
            <person name="Jaissle J."/>
            <person name="Johnson S.L."/>
            <person name="Koroleva G.I."/>
            <person name="Ladner J.T."/>
            <person name="Lo C.-C."/>
            <person name="Minogue T.D."/>
            <person name="Munk C."/>
            <person name="Palacios G.F."/>
            <person name="Redden C.L."/>
            <person name="Rosenzweig C.N."/>
            <person name="Scholz M.B."/>
            <person name="Teshima H."/>
            <person name="Xu Y."/>
        </authorList>
    </citation>
    <scope>NUCLEOTIDE SEQUENCE [LARGE SCALE GENOMIC DNA]</scope>
    <source>
        <strain evidence="2 3">8244</strain>
    </source>
</reference>
<name>A0A090YV42_PAEMA</name>
<feature type="compositionally biased region" description="Low complexity" evidence="1">
    <location>
        <begin position="7"/>
        <end position="20"/>
    </location>
</feature>
<comment type="caution">
    <text evidence="2">The sequence shown here is derived from an EMBL/GenBank/DDBJ whole genome shotgun (WGS) entry which is preliminary data.</text>
</comment>
<feature type="region of interest" description="Disordered" evidence="1">
    <location>
        <begin position="1"/>
        <end position="22"/>
    </location>
</feature>
<evidence type="ECO:0008006" key="4">
    <source>
        <dbReference type="Google" id="ProtNLM"/>
    </source>
</evidence>
<evidence type="ECO:0000313" key="2">
    <source>
        <dbReference type="EMBL" id="KFM95970.1"/>
    </source>
</evidence>
<dbReference type="RefSeq" id="WP_036623754.1">
    <property type="nucleotide sequence ID" value="NZ_JAKOBR010000035.1"/>
</dbReference>
<proteinExistence type="predicted"/>
<sequence>MEEATYLEGGPEPGSGLPESALGIAPTSFGLAQTDSGLPKTMGSSANIEEPDRRLLAAFNRTLSQMIDAYDYFGKGSGLSEEEKIARLLLFTPEEKQALSQDCTPNAKLRRQVEHVFQALAAALEAETGQLMQSMVEMNGEGFGRAIVSSGRLILASVTLRAGLRFPFTSAAKLEKFALSQMREGLDWLARHGEVAAAR</sequence>
<dbReference type="Pfam" id="PF03270">
    <property type="entry name" value="DUF269"/>
    <property type="match status" value="1"/>
</dbReference>
<keyword evidence="3" id="KW-1185">Reference proteome</keyword>
<dbReference type="PATRIC" id="fig|44252.3.peg.4985"/>